<name>A0ABN2WAM9_9ACTN</name>
<dbReference type="NCBIfam" id="NF005559">
    <property type="entry name" value="PRK07231.1"/>
    <property type="match status" value="1"/>
</dbReference>
<evidence type="ECO:0000313" key="3">
    <source>
        <dbReference type="EMBL" id="GAA2086237.1"/>
    </source>
</evidence>
<sequence length="270" mass="28048">MTMRFEGHRVLLTGAGRGIGEATARRFAAEGAAVLVTDREPERADRVAAAIRQEGGTAEAYGCDVTDDVAVREAVTRAAETYGGLDTLVNNAYSCHPDPAPFEDLDSALWYQDIDVTLHGAAHCARAALPHLAAAGRTGRGAAIVNVGSVNAERHFGDHAYSAAKAALASLTRTLAVSCAPRGVRVNLVEPGTVRTPAWTDRAEALDRVAAHYPLGRVGEPTDIAAAIAFLASPDAAWITGVTLPVDGGLLVSNLGMNEAMRAGTGLSRG</sequence>
<keyword evidence="4" id="KW-1185">Reference proteome</keyword>
<evidence type="ECO:0000256" key="2">
    <source>
        <dbReference type="ARBA" id="ARBA00023002"/>
    </source>
</evidence>
<accession>A0ABN2WAM9</accession>
<dbReference type="PRINTS" id="PR00081">
    <property type="entry name" value="GDHRDH"/>
</dbReference>
<gene>
    <name evidence="3" type="ORF">GCM10009801_48540</name>
</gene>
<dbReference type="RefSeq" id="WP_344531390.1">
    <property type="nucleotide sequence ID" value="NZ_BAAAPE010000013.1"/>
</dbReference>
<evidence type="ECO:0000256" key="1">
    <source>
        <dbReference type="ARBA" id="ARBA00006484"/>
    </source>
</evidence>
<protein>
    <submittedName>
        <fullName evidence="3">SDR family NAD(P)-dependent oxidoreductase</fullName>
    </submittedName>
</protein>
<dbReference type="Gene3D" id="3.40.50.720">
    <property type="entry name" value="NAD(P)-binding Rossmann-like Domain"/>
    <property type="match status" value="1"/>
</dbReference>
<dbReference type="Pfam" id="PF13561">
    <property type="entry name" value="adh_short_C2"/>
    <property type="match status" value="1"/>
</dbReference>
<comment type="caution">
    <text evidence="3">The sequence shown here is derived from an EMBL/GenBank/DDBJ whole genome shotgun (WGS) entry which is preliminary data.</text>
</comment>
<dbReference type="SUPFAM" id="SSF51735">
    <property type="entry name" value="NAD(P)-binding Rossmann-fold domains"/>
    <property type="match status" value="1"/>
</dbReference>
<dbReference type="EMBL" id="BAAAPE010000013">
    <property type="protein sequence ID" value="GAA2086237.1"/>
    <property type="molecule type" value="Genomic_DNA"/>
</dbReference>
<proteinExistence type="inferred from homology"/>
<reference evidence="3 4" key="1">
    <citation type="journal article" date="2019" name="Int. J. Syst. Evol. Microbiol.">
        <title>The Global Catalogue of Microorganisms (GCM) 10K type strain sequencing project: providing services to taxonomists for standard genome sequencing and annotation.</title>
        <authorList>
            <consortium name="The Broad Institute Genomics Platform"/>
            <consortium name="The Broad Institute Genome Sequencing Center for Infectious Disease"/>
            <person name="Wu L."/>
            <person name="Ma J."/>
        </authorList>
    </citation>
    <scope>NUCLEOTIDE SEQUENCE [LARGE SCALE GENOMIC DNA]</scope>
    <source>
        <strain evidence="3 4">JCM 15478</strain>
    </source>
</reference>
<dbReference type="Proteomes" id="UP001500016">
    <property type="component" value="Unassembled WGS sequence"/>
</dbReference>
<dbReference type="PANTHER" id="PTHR43669:SF3">
    <property type="entry name" value="ALCOHOL DEHYDROGENASE, PUTATIVE (AFU_ORTHOLOGUE AFUA_3G03445)-RELATED"/>
    <property type="match status" value="1"/>
</dbReference>
<dbReference type="CDD" id="cd05233">
    <property type="entry name" value="SDR_c"/>
    <property type="match status" value="1"/>
</dbReference>
<dbReference type="InterPro" id="IPR002347">
    <property type="entry name" value="SDR_fam"/>
</dbReference>
<keyword evidence="2" id="KW-0560">Oxidoreductase</keyword>
<dbReference type="PRINTS" id="PR00080">
    <property type="entry name" value="SDRFAMILY"/>
</dbReference>
<dbReference type="InterPro" id="IPR036291">
    <property type="entry name" value="NAD(P)-bd_dom_sf"/>
</dbReference>
<dbReference type="PANTHER" id="PTHR43669">
    <property type="entry name" value="5-KETO-D-GLUCONATE 5-REDUCTASE"/>
    <property type="match status" value="1"/>
</dbReference>
<evidence type="ECO:0000313" key="4">
    <source>
        <dbReference type="Proteomes" id="UP001500016"/>
    </source>
</evidence>
<comment type="similarity">
    <text evidence="1">Belongs to the short-chain dehydrogenases/reductases (SDR) family.</text>
</comment>
<organism evidence="3 4">
    <name type="scientific">Streptomyces albiaxialis</name>
    <dbReference type="NCBI Taxonomy" id="329523"/>
    <lineage>
        <taxon>Bacteria</taxon>
        <taxon>Bacillati</taxon>
        <taxon>Actinomycetota</taxon>
        <taxon>Actinomycetes</taxon>
        <taxon>Kitasatosporales</taxon>
        <taxon>Streptomycetaceae</taxon>
        <taxon>Streptomyces</taxon>
    </lineage>
</organism>